<evidence type="ECO:0000313" key="2">
    <source>
        <dbReference type="Proteomes" id="UP000324800"/>
    </source>
</evidence>
<gene>
    <name evidence="1" type="ORF">EZS28_052805</name>
</gene>
<dbReference type="Proteomes" id="UP000324800">
    <property type="component" value="Unassembled WGS sequence"/>
</dbReference>
<comment type="caution">
    <text evidence="1">The sequence shown here is derived from an EMBL/GenBank/DDBJ whole genome shotgun (WGS) entry which is preliminary data.</text>
</comment>
<name>A0A5J4RUG5_9EUKA</name>
<protein>
    <submittedName>
        <fullName evidence="1">Uncharacterized protein</fullName>
    </submittedName>
</protein>
<feature type="non-terminal residue" evidence="1">
    <location>
        <position position="1"/>
    </location>
</feature>
<dbReference type="AlphaFoldDB" id="A0A5J4RUG5"/>
<dbReference type="EMBL" id="SNRW01041454">
    <property type="protein sequence ID" value="KAA6337258.1"/>
    <property type="molecule type" value="Genomic_DNA"/>
</dbReference>
<sequence>GSSFTITKFEKIAGSMARGVPGSRAIEWGKAWN</sequence>
<proteinExistence type="predicted"/>
<organism evidence="1 2">
    <name type="scientific">Streblomastix strix</name>
    <dbReference type="NCBI Taxonomy" id="222440"/>
    <lineage>
        <taxon>Eukaryota</taxon>
        <taxon>Metamonada</taxon>
        <taxon>Preaxostyla</taxon>
        <taxon>Oxymonadida</taxon>
        <taxon>Streblomastigidae</taxon>
        <taxon>Streblomastix</taxon>
    </lineage>
</organism>
<evidence type="ECO:0000313" key="1">
    <source>
        <dbReference type="EMBL" id="KAA6337258.1"/>
    </source>
</evidence>
<reference evidence="1 2" key="1">
    <citation type="submission" date="2019-03" db="EMBL/GenBank/DDBJ databases">
        <title>Single cell metagenomics reveals metabolic interactions within the superorganism composed of flagellate Streblomastix strix and complex community of Bacteroidetes bacteria on its surface.</title>
        <authorList>
            <person name="Treitli S.C."/>
            <person name="Kolisko M."/>
            <person name="Husnik F."/>
            <person name="Keeling P."/>
            <person name="Hampl V."/>
        </authorList>
    </citation>
    <scope>NUCLEOTIDE SEQUENCE [LARGE SCALE GENOMIC DNA]</scope>
    <source>
        <strain evidence="1">ST1C</strain>
    </source>
</reference>
<accession>A0A5J4RUG5</accession>